<dbReference type="InterPro" id="IPR020904">
    <property type="entry name" value="Sc_DH/Rdtase_CS"/>
</dbReference>
<dbReference type="AlphaFoldDB" id="A0A7I9Y673"/>
<comment type="similarity">
    <text evidence="1 3">Belongs to the short-chain dehydrogenases/reductases (SDR) family.</text>
</comment>
<organism evidence="4 5">
    <name type="scientific">Mycolicibacter algericus</name>
    <name type="common">Mycobacterium algericum</name>
    <dbReference type="NCBI Taxonomy" id="1288388"/>
    <lineage>
        <taxon>Bacteria</taxon>
        <taxon>Bacillati</taxon>
        <taxon>Actinomycetota</taxon>
        <taxon>Actinomycetes</taxon>
        <taxon>Mycobacteriales</taxon>
        <taxon>Mycobacteriaceae</taxon>
        <taxon>Mycolicibacter</taxon>
    </lineage>
</organism>
<dbReference type="Pfam" id="PF00106">
    <property type="entry name" value="adh_short"/>
    <property type="match status" value="1"/>
</dbReference>
<comment type="caution">
    <text evidence="4">The sequence shown here is derived from an EMBL/GenBank/DDBJ whole genome shotgun (WGS) entry which is preliminary data.</text>
</comment>
<dbReference type="PRINTS" id="PR00081">
    <property type="entry name" value="GDHRDH"/>
</dbReference>
<evidence type="ECO:0000313" key="5">
    <source>
        <dbReference type="Proteomes" id="UP000465305"/>
    </source>
</evidence>
<keyword evidence="2" id="KW-0560">Oxidoreductase</keyword>
<evidence type="ECO:0000256" key="2">
    <source>
        <dbReference type="ARBA" id="ARBA00023002"/>
    </source>
</evidence>
<sequence length="292" mass="29818">MSGLSFADRAVLVTGAGRGVGRAHALAFAERGAAVVVNDLDDSAAVVTGEILAGGGSAIAHRGDISAPDIAESAVARAISQFGRIDVVVANAGIDQITPLRDVTPQLLIDFFRVHVLGTWTVCSAAWPHFVEQRHGRIVTTTSAAGYFGLPRALPYTTAKGALHGMTQSLALEGARFGITANAVAPFAASRLARARTAGAPDLQDAIDRYAPASDVSPVVLWLAHDTTTVTGQAFEVGIGAVSRVAVGVGDVVAVDADPASWTVGAVAVPPVGGSDRPLTRWLNQCDGGAPA</sequence>
<dbReference type="PRINTS" id="PR00080">
    <property type="entry name" value="SDRFAMILY"/>
</dbReference>
<dbReference type="InterPro" id="IPR051687">
    <property type="entry name" value="Peroxisomal_Beta-Oxidation"/>
</dbReference>
<evidence type="ECO:0000313" key="4">
    <source>
        <dbReference type="EMBL" id="GFG84097.1"/>
    </source>
</evidence>
<dbReference type="Proteomes" id="UP000465305">
    <property type="component" value="Unassembled WGS sequence"/>
</dbReference>
<dbReference type="PROSITE" id="PS00061">
    <property type="entry name" value="ADH_SHORT"/>
    <property type="match status" value="1"/>
</dbReference>
<dbReference type="PANTHER" id="PTHR45024:SF2">
    <property type="entry name" value="SCP2 DOMAIN-CONTAINING PROTEIN"/>
    <property type="match status" value="1"/>
</dbReference>
<name>A0A7I9Y673_MYCAL</name>
<evidence type="ECO:0000256" key="1">
    <source>
        <dbReference type="ARBA" id="ARBA00006484"/>
    </source>
</evidence>
<proteinExistence type="inferred from homology"/>
<gene>
    <name evidence="4" type="ORF">MALGJ_07730</name>
</gene>
<protein>
    <submittedName>
        <fullName evidence="4">Short-chain dehydrogenase</fullName>
    </submittedName>
</protein>
<evidence type="ECO:0000256" key="3">
    <source>
        <dbReference type="RuleBase" id="RU000363"/>
    </source>
</evidence>
<dbReference type="EMBL" id="BLKY01000001">
    <property type="protein sequence ID" value="GFG84097.1"/>
    <property type="molecule type" value="Genomic_DNA"/>
</dbReference>
<dbReference type="Gene3D" id="3.40.50.720">
    <property type="entry name" value="NAD(P)-binding Rossmann-like Domain"/>
    <property type="match status" value="1"/>
</dbReference>
<dbReference type="PANTHER" id="PTHR45024">
    <property type="entry name" value="DEHYDROGENASES, SHORT CHAIN"/>
    <property type="match status" value="1"/>
</dbReference>
<dbReference type="InterPro" id="IPR002347">
    <property type="entry name" value="SDR_fam"/>
</dbReference>
<accession>A0A7I9Y673</accession>
<dbReference type="GO" id="GO:0016491">
    <property type="term" value="F:oxidoreductase activity"/>
    <property type="evidence" value="ECO:0007669"/>
    <property type="project" value="UniProtKB-KW"/>
</dbReference>
<dbReference type="InterPro" id="IPR036291">
    <property type="entry name" value="NAD(P)-bd_dom_sf"/>
</dbReference>
<dbReference type="SUPFAM" id="SSF51735">
    <property type="entry name" value="NAD(P)-binding Rossmann-fold domains"/>
    <property type="match status" value="1"/>
</dbReference>
<dbReference type="RefSeq" id="WP_205277375.1">
    <property type="nucleotide sequence ID" value="NZ_BLKY01000001.1"/>
</dbReference>
<reference evidence="4 5" key="1">
    <citation type="journal article" date="2019" name="Emerg. Microbes Infect.">
        <title>Comprehensive subspecies identification of 175 nontuberculous mycobacteria species based on 7547 genomic profiles.</title>
        <authorList>
            <person name="Matsumoto Y."/>
            <person name="Kinjo T."/>
            <person name="Motooka D."/>
            <person name="Nabeya D."/>
            <person name="Jung N."/>
            <person name="Uechi K."/>
            <person name="Horii T."/>
            <person name="Iida T."/>
            <person name="Fujita J."/>
            <person name="Nakamura S."/>
        </authorList>
    </citation>
    <scope>NUCLEOTIDE SEQUENCE [LARGE SCALE GENOMIC DNA]</scope>
    <source>
        <strain evidence="4 5">JCM 30723</strain>
    </source>
</reference>